<dbReference type="PROSITE" id="PS50157">
    <property type="entry name" value="ZINC_FINGER_C2H2_2"/>
    <property type="match status" value="2"/>
</dbReference>
<feature type="domain" description="C2H2-type" evidence="12">
    <location>
        <begin position="507"/>
        <end position="536"/>
    </location>
</feature>
<evidence type="ECO:0000256" key="10">
    <source>
        <dbReference type="PROSITE-ProRule" id="PRU00042"/>
    </source>
</evidence>
<dbReference type="InterPro" id="IPR013087">
    <property type="entry name" value="Znf_C2H2_type"/>
</dbReference>
<comment type="caution">
    <text evidence="13">The sequence shown here is derived from an EMBL/GenBank/DDBJ whole genome shotgun (WGS) entry which is preliminary data.</text>
</comment>
<sequence length="639" mass="70245">MCSGNLYRLGKETAQNNANKQNIYTVQANSLPKPMGLTTFQIAVEMHSAHFRVIGTSHIRCLMTTNPGTPDQRAVVVNSLLCFINNFRRHVRLDTFICTYFSESAQQMAYNLLVELLSDVKVHNCAKSPQEDKTTNKVELILSSFDQLIATTHAPVFAAADLTLMPFVLMDIPTEDNENRLVLQELRQLRFLMQDFFSQSTHGGIRQNCEPHSCKHLLDAKSIVRSDASTRSSPPPASCLLPQKRPARDSPVTPPLSSATSTVFPTPSSPAPSISSNGNSLPNLASTPTMGSLESLMIMARQSPTTFTSANSSPTKKKSCHSGAGNRLDQAVRKLTDRLEARGQDNTGREYQEHSNDSTMSASNIDSHQENGARDQCFVVTNGHADGTLNNSGENEPHDLTTKNSKTAILNGFQSMASQNALGFGFVQMLAECARRPSSPAASQVGAQSTAEGVNRNQRSNSSSTANGHLSEEGVSEDDDQSLADSKQNCTKDSSPSNDDDGVDKPFSCPHVNCQKRFTNKFLLKKHQFIHTGLRPHSCPYCTKRFNRKDNLLRHKKTHLANALLCNGDGGRKRHNMLYGVSEEMAALDMSLNGKSQPALKKKRKRTSEKGREMDTSLDSENEICKPDEQMEDDCATFV</sequence>
<feature type="region of interest" description="Disordered" evidence="11">
    <location>
        <begin position="593"/>
        <end position="623"/>
    </location>
</feature>
<protein>
    <submittedName>
        <fullName evidence="13">Zinc finger protein</fullName>
    </submittedName>
</protein>
<dbReference type="GO" id="GO:0045893">
    <property type="term" value="P:positive regulation of DNA-templated transcription"/>
    <property type="evidence" value="ECO:0007669"/>
    <property type="project" value="UniProtKB-ARBA"/>
</dbReference>
<comment type="subcellular location">
    <subcellularLocation>
        <location evidence="1">Nucleus</location>
    </subcellularLocation>
</comment>
<dbReference type="SMART" id="SM00355">
    <property type="entry name" value="ZnF_C2H2"/>
    <property type="match status" value="2"/>
</dbReference>
<dbReference type="Pfam" id="PF00096">
    <property type="entry name" value="zf-C2H2"/>
    <property type="match status" value="2"/>
</dbReference>
<dbReference type="PANTHER" id="PTHR24384:SF189">
    <property type="entry name" value="C2H2-TYPE DOMAIN-CONTAINING PROTEIN-RELATED"/>
    <property type="match status" value="1"/>
</dbReference>
<feature type="compositionally biased region" description="Polar residues" evidence="11">
    <location>
        <begin position="357"/>
        <end position="366"/>
    </location>
</feature>
<dbReference type="GO" id="GO:0000978">
    <property type="term" value="F:RNA polymerase II cis-regulatory region sequence-specific DNA binding"/>
    <property type="evidence" value="ECO:0007669"/>
    <property type="project" value="TreeGrafter"/>
</dbReference>
<feature type="region of interest" description="Disordered" evidence="11">
    <location>
        <begin position="304"/>
        <end position="370"/>
    </location>
</feature>
<feature type="compositionally biased region" description="Polar residues" evidence="11">
    <location>
        <begin position="255"/>
        <end position="264"/>
    </location>
</feature>
<dbReference type="Proteomes" id="UP001201812">
    <property type="component" value="Unassembled WGS sequence"/>
</dbReference>
<feature type="region of interest" description="Disordered" evidence="11">
    <location>
        <begin position="440"/>
        <end position="504"/>
    </location>
</feature>
<evidence type="ECO:0000313" key="14">
    <source>
        <dbReference type="Proteomes" id="UP001201812"/>
    </source>
</evidence>
<dbReference type="FunFam" id="3.30.160.60:FF:000072">
    <property type="entry name" value="zinc finger protein 143 isoform X1"/>
    <property type="match status" value="1"/>
</dbReference>
<accession>A0AAD4RBS2</accession>
<evidence type="ECO:0000256" key="6">
    <source>
        <dbReference type="ARBA" id="ARBA00023015"/>
    </source>
</evidence>
<keyword evidence="3" id="KW-0677">Repeat</keyword>
<evidence type="ECO:0000256" key="5">
    <source>
        <dbReference type="ARBA" id="ARBA00022833"/>
    </source>
</evidence>
<keyword evidence="4 10" id="KW-0863">Zinc-finger</keyword>
<evidence type="ECO:0000259" key="12">
    <source>
        <dbReference type="PROSITE" id="PS50157"/>
    </source>
</evidence>
<feature type="compositionally biased region" description="Polar residues" evidence="11">
    <location>
        <begin position="277"/>
        <end position="288"/>
    </location>
</feature>
<dbReference type="InterPro" id="IPR036236">
    <property type="entry name" value="Znf_C2H2_sf"/>
</dbReference>
<keyword evidence="5" id="KW-0862">Zinc</keyword>
<dbReference type="PANTHER" id="PTHR24384">
    <property type="entry name" value="FINGER PUTATIVE TRANSCRIPTION FACTOR FAMILY-RELATED"/>
    <property type="match status" value="1"/>
</dbReference>
<keyword evidence="2" id="KW-0479">Metal-binding</keyword>
<dbReference type="GO" id="GO:0000981">
    <property type="term" value="F:DNA-binding transcription factor activity, RNA polymerase II-specific"/>
    <property type="evidence" value="ECO:0007669"/>
    <property type="project" value="TreeGrafter"/>
</dbReference>
<feature type="domain" description="C2H2-type" evidence="12">
    <location>
        <begin position="537"/>
        <end position="559"/>
    </location>
</feature>
<dbReference type="Gene3D" id="3.30.160.60">
    <property type="entry name" value="Classic Zinc Finger"/>
    <property type="match status" value="2"/>
</dbReference>
<keyword evidence="6" id="KW-0805">Transcription regulation</keyword>
<evidence type="ECO:0000256" key="9">
    <source>
        <dbReference type="ARBA" id="ARBA00023242"/>
    </source>
</evidence>
<feature type="compositionally biased region" description="Basic and acidic residues" evidence="11">
    <location>
        <begin position="330"/>
        <end position="356"/>
    </location>
</feature>
<evidence type="ECO:0000256" key="8">
    <source>
        <dbReference type="ARBA" id="ARBA00023163"/>
    </source>
</evidence>
<keyword evidence="7" id="KW-0238">DNA-binding</keyword>
<organism evidence="13 14">
    <name type="scientific">Ditylenchus destructor</name>
    <dbReference type="NCBI Taxonomy" id="166010"/>
    <lineage>
        <taxon>Eukaryota</taxon>
        <taxon>Metazoa</taxon>
        <taxon>Ecdysozoa</taxon>
        <taxon>Nematoda</taxon>
        <taxon>Chromadorea</taxon>
        <taxon>Rhabditida</taxon>
        <taxon>Tylenchina</taxon>
        <taxon>Tylenchomorpha</taxon>
        <taxon>Sphaerularioidea</taxon>
        <taxon>Anguinidae</taxon>
        <taxon>Anguininae</taxon>
        <taxon>Ditylenchus</taxon>
    </lineage>
</organism>
<feature type="compositionally biased region" description="Polar residues" evidence="11">
    <location>
        <begin position="483"/>
        <end position="497"/>
    </location>
</feature>
<name>A0AAD4RBS2_9BILA</name>
<evidence type="ECO:0000256" key="4">
    <source>
        <dbReference type="ARBA" id="ARBA00022771"/>
    </source>
</evidence>
<evidence type="ECO:0000256" key="1">
    <source>
        <dbReference type="ARBA" id="ARBA00004123"/>
    </source>
</evidence>
<dbReference type="GO" id="GO:0005634">
    <property type="term" value="C:nucleus"/>
    <property type="evidence" value="ECO:0007669"/>
    <property type="project" value="UniProtKB-SubCell"/>
</dbReference>
<dbReference type="InterPro" id="IPR050752">
    <property type="entry name" value="C2H2-ZF_domain"/>
</dbReference>
<keyword evidence="9" id="KW-0539">Nucleus</keyword>
<dbReference type="AlphaFoldDB" id="A0AAD4RBS2"/>
<feature type="compositionally biased region" description="Polar residues" evidence="11">
    <location>
        <begin position="440"/>
        <end position="468"/>
    </location>
</feature>
<dbReference type="EMBL" id="JAKKPZ010000002">
    <property type="protein sequence ID" value="KAI1725464.1"/>
    <property type="molecule type" value="Genomic_DNA"/>
</dbReference>
<evidence type="ECO:0000256" key="2">
    <source>
        <dbReference type="ARBA" id="ARBA00022723"/>
    </source>
</evidence>
<proteinExistence type="predicted"/>
<evidence type="ECO:0000256" key="7">
    <source>
        <dbReference type="ARBA" id="ARBA00023125"/>
    </source>
</evidence>
<feature type="compositionally biased region" description="Polar residues" evidence="11">
    <location>
        <begin position="304"/>
        <end position="314"/>
    </location>
</feature>
<dbReference type="GO" id="GO:0005694">
    <property type="term" value="C:chromosome"/>
    <property type="evidence" value="ECO:0007669"/>
    <property type="project" value="UniProtKB-ARBA"/>
</dbReference>
<dbReference type="PROSITE" id="PS00028">
    <property type="entry name" value="ZINC_FINGER_C2H2_1"/>
    <property type="match status" value="2"/>
</dbReference>
<evidence type="ECO:0000256" key="11">
    <source>
        <dbReference type="SAM" id="MobiDB-lite"/>
    </source>
</evidence>
<reference evidence="13" key="1">
    <citation type="submission" date="2022-01" db="EMBL/GenBank/DDBJ databases">
        <title>Genome Sequence Resource for Two Populations of Ditylenchus destructor, the Migratory Endoparasitic Phytonematode.</title>
        <authorList>
            <person name="Zhang H."/>
            <person name="Lin R."/>
            <person name="Xie B."/>
        </authorList>
    </citation>
    <scope>NUCLEOTIDE SEQUENCE</scope>
    <source>
        <strain evidence="13">BazhouSP</strain>
    </source>
</reference>
<dbReference type="GO" id="GO:0008270">
    <property type="term" value="F:zinc ion binding"/>
    <property type="evidence" value="ECO:0007669"/>
    <property type="project" value="UniProtKB-KW"/>
</dbReference>
<feature type="region of interest" description="Disordered" evidence="11">
    <location>
        <begin position="225"/>
        <end position="288"/>
    </location>
</feature>
<dbReference type="SUPFAM" id="SSF57667">
    <property type="entry name" value="beta-beta-alpha zinc fingers"/>
    <property type="match status" value="1"/>
</dbReference>
<evidence type="ECO:0000313" key="13">
    <source>
        <dbReference type="EMBL" id="KAI1725464.1"/>
    </source>
</evidence>
<gene>
    <name evidence="13" type="ORF">DdX_02122</name>
</gene>
<keyword evidence="14" id="KW-1185">Reference proteome</keyword>
<keyword evidence="8" id="KW-0804">Transcription</keyword>
<dbReference type="FunFam" id="3.30.160.60:FF:001732">
    <property type="entry name" value="Zgc:162936"/>
    <property type="match status" value="1"/>
</dbReference>
<evidence type="ECO:0000256" key="3">
    <source>
        <dbReference type="ARBA" id="ARBA00022737"/>
    </source>
</evidence>